<organism evidence="3 4">
    <name type="scientific">Oculimacula yallundae</name>
    <dbReference type="NCBI Taxonomy" id="86028"/>
    <lineage>
        <taxon>Eukaryota</taxon>
        <taxon>Fungi</taxon>
        <taxon>Dikarya</taxon>
        <taxon>Ascomycota</taxon>
        <taxon>Pezizomycotina</taxon>
        <taxon>Leotiomycetes</taxon>
        <taxon>Helotiales</taxon>
        <taxon>Ploettnerulaceae</taxon>
        <taxon>Oculimacula</taxon>
    </lineage>
</organism>
<gene>
    <name evidence="3" type="ORF">VTL71DRAFT_10824</name>
</gene>
<accession>A0ABR4CUQ0</accession>
<dbReference type="Gene3D" id="3.90.1200.10">
    <property type="match status" value="1"/>
</dbReference>
<dbReference type="InterPro" id="IPR002575">
    <property type="entry name" value="Aminoglycoside_PTrfase"/>
</dbReference>
<reference evidence="3 4" key="1">
    <citation type="journal article" date="2024" name="Commun. Biol.">
        <title>Comparative genomic analysis of thermophilic fungi reveals convergent evolutionary adaptations and gene losses.</title>
        <authorList>
            <person name="Steindorff A.S."/>
            <person name="Aguilar-Pontes M.V."/>
            <person name="Robinson A.J."/>
            <person name="Andreopoulos B."/>
            <person name="LaButti K."/>
            <person name="Kuo A."/>
            <person name="Mondo S."/>
            <person name="Riley R."/>
            <person name="Otillar R."/>
            <person name="Haridas S."/>
            <person name="Lipzen A."/>
            <person name="Grimwood J."/>
            <person name="Schmutz J."/>
            <person name="Clum A."/>
            <person name="Reid I.D."/>
            <person name="Moisan M.C."/>
            <person name="Butler G."/>
            <person name="Nguyen T.T.M."/>
            <person name="Dewar K."/>
            <person name="Conant G."/>
            <person name="Drula E."/>
            <person name="Henrissat B."/>
            <person name="Hansel C."/>
            <person name="Singer S."/>
            <person name="Hutchinson M.I."/>
            <person name="de Vries R.P."/>
            <person name="Natvig D.O."/>
            <person name="Powell A.J."/>
            <person name="Tsang A."/>
            <person name="Grigoriev I.V."/>
        </authorList>
    </citation>
    <scope>NUCLEOTIDE SEQUENCE [LARGE SCALE GENOMIC DNA]</scope>
    <source>
        <strain evidence="3 4">CBS 494.80</strain>
    </source>
</reference>
<dbReference type="PANTHER" id="PTHR36091">
    <property type="entry name" value="ALTERED INHERITANCE OF MITOCHONDRIA PROTEIN 9, MITOCHONDRIAL"/>
    <property type="match status" value="1"/>
</dbReference>
<dbReference type="PANTHER" id="PTHR36091:SF2">
    <property type="entry name" value="AMINOGLYCOSIDE PHOSPHOTRANSFERASE DOMAIN-CONTAINING PROTEIN"/>
    <property type="match status" value="1"/>
</dbReference>
<evidence type="ECO:0000256" key="1">
    <source>
        <dbReference type="SAM" id="MobiDB-lite"/>
    </source>
</evidence>
<comment type="caution">
    <text evidence="3">The sequence shown here is derived from an EMBL/GenBank/DDBJ whole genome shotgun (WGS) entry which is preliminary data.</text>
</comment>
<dbReference type="Proteomes" id="UP001595075">
    <property type="component" value="Unassembled WGS sequence"/>
</dbReference>
<protein>
    <recommendedName>
        <fullName evidence="2">Aminoglycoside phosphotransferase domain-containing protein</fullName>
    </recommendedName>
</protein>
<proteinExistence type="predicted"/>
<dbReference type="InterPro" id="IPR051035">
    <property type="entry name" value="Mito_inheritance_9"/>
</dbReference>
<evidence type="ECO:0000313" key="4">
    <source>
        <dbReference type="Proteomes" id="UP001595075"/>
    </source>
</evidence>
<dbReference type="SUPFAM" id="SSF56112">
    <property type="entry name" value="Protein kinase-like (PK-like)"/>
    <property type="match status" value="1"/>
</dbReference>
<sequence>MILSRSLRKAFQPCICPISRTLTDDSPDLFHYTSGRWIYNEHLRLKERVLHFDVAKLKKAAAAAVNKDAANVQSFHKLAEGGFNRAFEVTIDGLQVIAKLPYPSTYPKHFSVATEVATMDLVRSYGVPVPKVLDYSATSNNAVGAEYMIMEKVNGRDLGDIWYELSEKERMKVVVQVARLESVLFSIPLPACGSVYYKHDLESGSEAIDIAAGEGAGEGAGGSAGQLCIGPDAAQKWWYDKRDQLLVPRGPFLQADQAFTAGAVKELAWLKTHARPRLPYVIPHRELNGYQNVSPADHIASVEKYLQIAPYLVPSDKDYLLRPTLRHPDFQPRNIFVGDDFTITGVIDWQHCSVLPLILQAGVPEYFQNFGDDESLRLKMSSLPKSFDSMSDEDQAEALEQYRRRQLHYYYFVATYKYNKAHYDALFLDSTMPKQKLQQYASTPWEGDNITLKAELIRAVKNWPELTASKDGNPPACPIHFSDEEVEHCLRIEAEQNHLDVQMEKIRDRLGVGTDGWTPNERYEDAREENEHVKAEALDGQDDAVRDEILSNWPFDDHEE</sequence>
<dbReference type="EMBL" id="JAZHXI010000003">
    <property type="protein sequence ID" value="KAL2073498.1"/>
    <property type="molecule type" value="Genomic_DNA"/>
</dbReference>
<keyword evidence="4" id="KW-1185">Reference proteome</keyword>
<feature type="region of interest" description="Disordered" evidence="1">
    <location>
        <begin position="524"/>
        <end position="546"/>
    </location>
</feature>
<dbReference type="Pfam" id="PF01636">
    <property type="entry name" value="APH"/>
    <property type="match status" value="1"/>
</dbReference>
<evidence type="ECO:0000313" key="3">
    <source>
        <dbReference type="EMBL" id="KAL2073498.1"/>
    </source>
</evidence>
<dbReference type="InterPro" id="IPR011009">
    <property type="entry name" value="Kinase-like_dom_sf"/>
</dbReference>
<name>A0ABR4CUQ0_9HELO</name>
<evidence type="ECO:0000259" key="2">
    <source>
        <dbReference type="Pfam" id="PF01636"/>
    </source>
</evidence>
<dbReference type="Gene3D" id="3.30.200.20">
    <property type="entry name" value="Phosphorylase Kinase, domain 1"/>
    <property type="match status" value="1"/>
</dbReference>
<feature type="domain" description="Aminoglycoside phosphotransferase" evidence="2">
    <location>
        <begin position="78"/>
        <end position="355"/>
    </location>
</feature>